<dbReference type="PROSITE" id="PS50109">
    <property type="entry name" value="HIS_KIN"/>
    <property type="match status" value="1"/>
</dbReference>
<dbReference type="Proteomes" id="UP000248148">
    <property type="component" value="Unassembled WGS sequence"/>
</dbReference>
<reference evidence="11 12" key="1">
    <citation type="submission" date="2018-06" db="EMBL/GenBank/DDBJ databases">
        <title>Genomic Encyclopedia of Archaeal and Bacterial Type Strains, Phase II (KMG-II): from individual species to whole genera.</title>
        <authorList>
            <person name="Goeker M."/>
        </authorList>
    </citation>
    <scope>NUCLEOTIDE SEQUENCE [LARGE SCALE GENOMIC DNA]</scope>
    <source>
        <strain evidence="11 12">JCM 11668</strain>
    </source>
</reference>
<dbReference type="PANTHER" id="PTHR43065">
    <property type="entry name" value="SENSOR HISTIDINE KINASE"/>
    <property type="match status" value="1"/>
</dbReference>
<keyword evidence="9" id="KW-1133">Transmembrane helix</keyword>
<dbReference type="SUPFAM" id="SSF47384">
    <property type="entry name" value="Homodimeric domain of signal transducing histidine kinase"/>
    <property type="match status" value="1"/>
</dbReference>
<evidence type="ECO:0000256" key="3">
    <source>
        <dbReference type="ARBA" id="ARBA00022553"/>
    </source>
</evidence>
<protein>
    <recommendedName>
        <fullName evidence="2">histidine kinase</fullName>
        <ecNumber evidence="2">2.7.13.3</ecNumber>
    </recommendedName>
</protein>
<dbReference type="AlphaFoldDB" id="A0A318TU63"/>
<keyword evidence="5" id="KW-0547">Nucleotide-binding</keyword>
<dbReference type="InterPro" id="IPR007891">
    <property type="entry name" value="CHASE3"/>
</dbReference>
<keyword evidence="8" id="KW-0902">Two-component regulatory system</keyword>
<evidence type="ECO:0000256" key="5">
    <source>
        <dbReference type="ARBA" id="ARBA00022741"/>
    </source>
</evidence>
<evidence type="ECO:0000313" key="12">
    <source>
        <dbReference type="Proteomes" id="UP000248148"/>
    </source>
</evidence>
<keyword evidence="6 11" id="KW-0418">Kinase</keyword>
<dbReference type="Gene3D" id="1.10.287.130">
    <property type="match status" value="1"/>
</dbReference>
<dbReference type="EC" id="2.7.13.3" evidence="2"/>
<evidence type="ECO:0000256" key="2">
    <source>
        <dbReference type="ARBA" id="ARBA00012438"/>
    </source>
</evidence>
<feature type="transmembrane region" description="Helical" evidence="9">
    <location>
        <begin position="177"/>
        <end position="201"/>
    </location>
</feature>
<dbReference type="InterPro" id="IPR005467">
    <property type="entry name" value="His_kinase_dom"/>
</dbReference>
<dbReference type="PANTHER" id="PTHR43065:SF46">
    <property type="entry name" value="C4-DICARBOXYLATE TRANSPORT SENSOR PROTEIN DCTB"/>
    <property type="match status" value="1"/>
</dbReference>
<evidence type="ECO:0000256" key="4">
    <source>
        <dbReference type="ARBA" id="ARBA00022679"/>
    </source>
</evidence>
<comment type="catalytic activity">
    <reaction evidence="1">
        <text>ATP + protein L-histidine = ADP + protein N-phospho-L-histidine.</text>
        <dbReference type="EC" id="2.7.13.3"/>
    </reaction>
</comment>
<dbReference type="RefSeq" id="WP_347337796.1">
    <property type="nucleotide sequence ID" value="NZ_QJTI01000001.1"/>
</dbReference>
<dbReference type="Gene3D" id="3.30.565.10">
    <property type="entry name" value="Histidine kinase-like ATPase, C-terminal domain"/>
    <property type="match status" value="1"/>
</dbReference>
<dbReference type="InterPro" id="IPR004358">
    <property type="entry name" value="Sig_transdc_His_kin-like_C"/>
</dbReference>
<evidence type="ECO:0000256" key="1">
    <source>
        <dbReference type="ARBA" id="ARBA00000085"/>
    </source>
</evidence>
<dbReference type="Pfam" id="PF02518">
    <property type="entry name" value="HATPase_c"/>
    <property type="match status" value="1"/>
</dbReference>
<dbReference type="GO" id="GO:0005524">
    <property type="term" value="F:ATP binding"/>
    <property type="evidence" value="ECO:0007669"/>
    <property type="project" value="UniProtKB-KW"/>
</dbReference>
<evidence type="ECO:0000256" key="7">
    <source>
        <dbReference type="ARBA" id="ARBA00022840"/>
    </source>
</evidence>
<organism evidence="11 12">
    <name type="scientific">Rhodopseudomonas faecalis</name>
    <dbReference type="NCBI Taxonomy" id="99655"/>
    <lineage>
        <taxon>Bacteria</taxon>
        <taxon>Pseudomonadati</taxon>
        <taxon>Pseudomonadota</taxon>
        <taxon>Alphaproteobacteria</taxon>
        <taxon>Hyphomicrobiales</taxon>
        <taxon>Nitrobacteraceae</taxon>
        <taxon>Rhodopseudomonas</taxon>
    </lineage>
</organism>
<dbReference type="FunFam" id="1.10.287.130:FF:000055">
    <property type="entry name" value="Two-component sensor histidine kinase"/>
    <property type="match status" value="1"/>
</dbReference>
<dbReference type="Pfam" id="PF05227">
    <property type="entry name" value="CHASE3"/>
    <property type="match status" value="1"/>
</dbReference>
<keyword evidence="4" id="KW-0808">Transferase</keyword>
<evidence type="ECO:0000256" key="8">
    <source>
        <dbReference type="ARBA" id="ARBA00023012"/>
    </source>
</evidence>
<dbReference type="InterPro" id="IPR036097">
    <property type="entry name" value="HisK_dim/P_sf"/>
</dbReference>
<keyword evidence="12" id="KW-1185">Reference proteome</keyword>
<keyword evidence="3" id="KW-0597">Phosphoprotein</keyword>
<dbReference type="SUPFAM" id="SSF55874">
    <property type="entry name" value="ATPase domain of HSP90 chaperone/DNA topoisomerase II/histidine kinase"/>
    <property type="match status" value="1"/>
</dbReference>
<dbReference type="GO" id="GO:0000155">
    <property type="term" value="F:phosphorelay sensor kinase activity"/>
    <property type="evidence" value="ECO:0007669"/>
    <property type="project" value="InterPro"/>
</dbReference>
<dbReference type="CDD" id="cd00082">
    <property type="entry name" value="HisKA"/>
    <property type="match status" value="1"/>
</dbReference>
<comment type="caution">
    <text evidence="11">The sequence shown here is derived from an EMBL/GenBank/DDBJ whole genome shotgun (WGS) entry which is preliminary data.</text>
</comment>
<keyword evidence="9" id="KW-0472">Membrane</keyword>
<dbReference type="CDD" id="cd19410">
    <property type="entry name" value="HK9-like_sensor"/>
    <property type="match status" value="1"/>
</dbReference>
<dbReference type="SMART" id="SM00387">
    <property type="entry name" value="HATPase_c"/>
    <property type="match status" value="1"/>
</dbReference>
<accession>A0A318TU63</accession>
<evidence type="ECO:0000256" key="9">
    <source>
        <dbReference type="SAM" id="Phobius"/>
    </source>
</evidence>
<gene>
    <name evidence="11" type="ORF">BJ122_101144</name>
</gene>
<evidence type="ECO:0000259" key="10">
    <source>
        <dbReference type="PROSITE" id="PS50109"/>
    </source>
</evidence>
<dbReference type="PRINTS" id="PR00344">
    <property type="entry name" value="BCTRLSENSOR"/>
</dbReference>
<evidence type="ECO:0000256" key="6">
    <source>
        <dbReference type="ARBA" id="ARBA00022777"/>
    </source>
</evidence>
<dbReference type="InterPro" id="IPR003661">
    <property type="entry name" value="HisK_dim/P_dom"/>
</dbReference>
<keyword evidence="9" id="KW-0812">Transmembrane</keyword>
<feature type="domain" description="Histidine kinase" evidence="10">
    <location>
        <begin position="239"/>
        <end position="454"/>
    </location>
</feature>
<dbReference type="SMART" id="SM00388">
    <property type="entry name" value="HisKA"/>
    <property type="match status" value="1"/>
</dbReference>
<keyword evidence="7" id="KW-0067">ATP-binding</keyword>
<dbReference type="InterPro" id="IPR003594">
    <property type="entry name" value="HATPase_dom"/>
</dbReference>
<sequence>MSVGVLAPGLLVATLLLFIVIASVLVSNLVRLRESFSWVQHTNDVISAVAGIQQAVLEAESNERAFLLTGIDAYAADFGRTRDQLVSRFESLRALVSDNGDQVASVDALRAVAVMRITQMQAAVDLGPAKLPQALDILEQTRIEPLTERIETMLSTMMRGEQARLMQRQSQLDSETFNAALITACLLILAVAGAAITAFLLEHQRALSRERESDLRLQRLQAELLRVARLGTMGGMTSALAHELNQPLAAVTNYLRGSRRMLDQSSHPEAAKIGSALDKAAQQALRAGAVIQRLRDFVGRGETERTPESLRAIVDDALALASVISRDRPVEVTRNLDPTVDLVMVDKVQLQQVFLNLIRNAFEAMRDQSERKLFVGSGPLEADMVEVVIADCGPGLDASIAERIFQPFSTTKAEGMGVGLSISQTIVQAHGGSIRTEPNPGGGTIFRFTLPLAEAMQYRHGPHWPARTEALTG</sequence>
<dbReference type="EMBL" id="QJTI01000001">
    <property type="protein sequence ID" value="PYF05405.1"/>
    <property type="molecule type" value="Genomic_DNA"/>
</dbReference>
<name>A0A318TU63_9BRAD</name>
<evidence type="ECO:0000313" key="11">
    <source>
        <dbReference type="EMBL" id="PYF05405.1"/>
    </source>
</evidence>
<proteinExistence type="predicted"/>
<dbReference type="InterPro" id="IPR036890">
    <property type="entry name" value="HATPase_C_sf"/>
</dbReference>